<evidence type="ECO:0000313" key="5">
    <source>
        <dbReference type="Proteomes" id="UP001157114"/>
    </source>
</evidence>
<keyword evidence="5" id="KW-1185">Reference proteome</keyword>
<organism evidence="4 5">
    <name type="scientific">Paenibacillus glycanilyticus</name>
    <dbReference type="NCBI Taxonomy" id="126569"/>
    <lineage>
        <taxon>Bacteria</taxon>
        <taxon>Bacillati</taxon>
        <taxon>Bacillota</taxon>
        <taxon>Bacilli</taxon>
        <taxon>Bacillales</taxon>
        <taxon>Paenibacillaceae</taxon>
        <taxon>Paenibacillus</taxon>
    </lineage>
</organism>
<reference evidence="4 5" key="1">
    <citation type="submission" date="2023-03" db="EMBL/GenBank/DDBJ databases">
        <title>Draft genome sequence of the bacteria which degrade cell wall of Tricholomamatutake.</title>
        <authorList>
            <person name="Konishi Y."/>
            <person name="Fukuta Y."/>
            <person name="Shirasaka N."/>
        </authorList>
    </citation>
    <scope>NUCLEOTIDE SEQUENCE [LARGE SCALE GENOMIC DNA]</scope>
    <source>
        <strain evidence="5">mu1</strain>
    </source>
</reference>
<sequence>MLYPKLSDSFIVQRLAPPTGKISMVLDTDTFNEIDDQFAVAYSLLSNERMEVEALYAAPFFNELSSSPGDGMTKSYNEILKIRKLLKREDVPAYRGSEQYLPGESSPVESDAVEDLIERAMRREADNPLYVVAIGAITNIASAILKQPNLIEKIVVVWLGGHTLDWGDTREFNLAQDLHASRVIMDSGVPLVLIPCMGVASNLRTTLSEIRDYVRPEGELGQYLFETYRDCADDHYAYSRVIWDISTIAWLNNANWGPSQLIPSPRISDDFRWSIDPSRHLIRYVRYMDRDAVFKDLFLRIKQFR</sequence>
<accession>A0ABQ6GK50</accession>
<dbReference type="InterPro" id="IPR001910">
    <property type="entry name" value="Inosine/uridine_hydrolase_dom"/>
</dbReference>
<gene>
    <name evidence="4" type="ORF">MU1_56130</name>
</gene>
<dbReference type="Proteomes" id="UP001157114">
    <property type="component" value="Unassembled WGS sequence"/>
</dbReference>
<proteinExistence type="predicted"/>
<dbReference type="Pfam" id="PF01156">
    <property type="entry name" value="IU_nuc_hydro"/>
    <property type="match status" value="1"/>
</dbReference>
<name>A0ABQ6GK50_9BACL</name>
<evidence type="ECO:0000256" key="2">
    <source>
        <dbReference type="ARBA" id="ARBA00023295"/>
    </source>
</evidence>
<protein>
    <recommendedName>
        <fullName evidence="3">Inosine/uridine-preferring nucleoside hydrolase domain-containing protein</fullName>
    </recommendedName>
</protein>
<dbReference type="EMBL" id="BSSQ01000028">
    <property type="protein sequence ID" value="GLX71264.1"/>
    <property type="molecule type" value="Genomic_DNA"/>
</dbReference>
<dbReference type="RefSeq" id="WP_284242067.1">
    <property type="nucleotide sequence ID" value="NZ_BSSQ01000028.1"/>
</dbReference>
<feature type="domain" description="Inosine/uridine-preferring nucleoside hydrolase" evidence="3">
    <location>
        <begin position="25"/>
        <end position="253"/>
    </location>
</feature>
<dbReference type="SUPFAM" id="SSF53590">
    <property type="entry name" value="Nucleoside hydrolase"/>
    <property type="match status" value="1"/>
</dbReference>
<evidence type="ECO:0000313" key="4">
    <source>
        <dbReference type="EMBL" id="GLX71264.1"/>
    </source>
</evidence>
<evidence type="ECO:0000256" key="1">
    <source>
        <dbReference type="ARBA" id="ARBA00022801"/>
    </source>
</evidence>
<dbReference type="PANTHER" id="PTHR12304:SF4">
    <property type="entry name" value="URIDINE NUCLEOSIDASE"/>
    <property type="match status" value="1"/>
</dbReference>
<keyword evidence="1" id="KW-0378">Hydrolase</keyword>
<dbReference type="InterPro" id="IPR023186">
    <property type="entry name" value="IUNH"/>
</dbReference>
<dbReference type="Gene3D" id="3.90.245.10">
    <property type="entry name" value="Ribonucleoside hydrolase-like"/>
    <property type="match status" value="1"/>
</dbReference>
<dbReference type="PANTHER" id="PTHR12304">
    <property type="entry name" value="INOSINE-URIDINE PREFERRING NUCLEOSIDE HYDROLASE"/>
    <property type="match status" value="1"/>
</dbReference>
<dbReference type="InterPro" id="IPR036452">
    <property type="entry name" value="Ribo_hydro-like"/>
</dbReference>
<keyword evidence="2" id="KW-0326">Glycosidase</keyword>
<comment type="caution">
    <text evidence="4">The sequence shown here is derived from an EMBL/GenBank/DDBJ whole genome shotgun (WGS) entry which is preliminary data.</text>
</comment>
<evidence type="ECO:0000259" key="3">
    <source>
        <dbReference type="Pfam" id="PF01156"/>
    </source>
</evidence>